<gene>
    <name evidence="1" type="ORF">HGA06_00005</name>
</gene>
<name>A0AA44IBC7_STRE0</name>
<dbReference type="GO" id="GO:0004674">
    <property type="term" value="F:protein serine/threonine kinase activity"/>
    <property type="evidence" value="ECO:0007669"/>
    <property type="project" value="UniProtKB-KW"/>
</dbReference>
<evidence type="ECO:0000313" key="1">
    <source>
        <dbReference type="EMBL" id="NKY12610.1"/>
    </source>
</evidence>
<accession>A0AA44IBC7</accession>
<dbReference type="InterPro" id="IPR011009">
    <property type="entry name" value="Kinase-like_dom_sf"/>
</dbReference>
<dbReference type="Proteomes" id="UP000570003">
    <property type="component" value="Unassembled WGS sequence"/>
</dbReference>
<sequence>MNLTSDLPYLAMEFLDGGSLRDLIEGESQLPIPWAAAIAAQIAAGLA</sequence>
<keyword evidence="1" id="KW-0418">Kinase</keyword>
<evidence type="ECO:0000313" key="2">
    <source>
        <dbReference type="Proteomes" id="UP000570003"/>
    </source>
</evidence>
<dbReference type="SUPFAM" id="SSF56112">
    <property type="entry name" value="Protein kinase-like (PK-like)"/>
    <property type="match status" value="1"/>
</dbReference>
<feature type="non-terminal residue" evidence="1">
    <location>
        <position position="47"/>
    </location>
</feature>
<keyword evidence="1" id="KW-0723">Serine/threonine-protein kinase</keyword>
<proteinExistence type="predicted"/>
<dbReference type="EMBL" id="JAAXOU010000001">
    <property type="protein sequence ID" value="NKY12610.1"/>
    <property type="molecule type" value="Genomic_DNA"/>
</dbReference>
<reference evidence="1 2" key="1">
    <citation type="submission" date="2020-04" db="EMBL/GenBank/DDBJ databases">
        <title>MicrobeNet Type strains.</title>
        <authorList>
            <person name="Nicholson A.C."/>
        </authorList>
    </citation>
    <scope>NUCLEOTIDE SEQUENCE [LARGE SCALE GENOMIC DNA]</scope>
    <source>
        <strain evidence="1 2">DSM 40738</strain>
    </source>
</reference>
<protein>
    <submittedName>
        <fullName evidence="1">Serine/threonine protein kinase</fullName>
    </submittedName>
</protein>
<dbReference type="AlphaFoldDB" id="A0AA44IBC7"/>
<keyword evidence="2" id="KW-1185">Reference proteome</keyword>
<comment type="caution">
    <text evidence="1">The sequence shown here is derived from an EMBL/GenBank/DDBJ whole genome shotgun (WGS) entry which is preliminary data.</text>
</comment>
<keyword evidence="1" id="KW-0808">Transferase</keyword>
<dbReference type="Gene3D" id="1.10.510.10">
    <property type="entry name" value="Transferase(Phosphotransferase) domain 1"/>
    <property type="match status" value="1"/>
</dbReference>
<organism evidence="1 2">
    <name type="scientific">Streptomyces somaliensis (strain ATCC 33201 / DSM 40738 / JCM 12659 / KCTC 9044 / NCTC 11332 / NRRL B-12077 / IP 733)</name>
    <dbReference type="NCBI Taxonomy" id="1134445"/>
    <lineage>
        <taxon>Bacteria</taxon>
        <taxon>Bacillati</taxon>
        <taxon>Actinomycetota</taxon>
        <taxon>Actinomycetes</taxon>
        <taxon>Kitasatosporales</taxon>
        <taxon>Streptomycetaceae</taxon>
        <taxon>Streptomyces</taxon>
    </lineage>
</organism>